<dbReference type="InterPro" id="IPR019165">
    <property type="entry name" value="Peptidase_M76_ATP23"/>
</dbReference>
<comment type="caution">
    <text evidence="7">The sequence shown here is derived from an EMBL/GenBank/DDBJ whole genome shotgun (WGS) entry which is preliminary data.</text>
</comment>
<dbReference type="PANTHER" id="PTHR21711:SF0">
    <property type="entry name" value="MITOCHONDRIAL INNER MEMBRANE PROTEASE ATP23 HOMOLOG"/>
    <property type="match status" value="1"/>
</dbReference>
<dbReference type="GO" id="GO:0033615">
    <property type="term" value="P:mitochondrial proton-transporting ATP synthase complex assembly"/>
    <property type="evidence" value="ECO:0007669"/>
    <property type="project" value="TreeGrafter"/>
</dbReference>
<dbReference type="OrthoDB" id="285308at2759"/>
<keyword evidence="4 6" id="KW-0378">Hydrolase</keyword>
<evidence type="ECO:0000313" key="8">
    <source>
        <dbReference type="Proteomes" id="UP001165122"/>
    </source>
</evidence>
<dbReference type="GO" id="GO:0034982">
    <property type="term" value="P:mitochondrial protein processing"/>
    <property type="evidence" value="ECO:0007669"/>
    <property type="project" value="TreeGrafter"/>
</dbReference>
<evidence type="ECO:0000256" key="5">
    <source>
        <dbReference type="ARBA" id="ARBA00023049"/>
    </source>
</evidence>
<sequence>MNTPDSLATRWLERAKADHTIAFLLEALTNNKCPHSGLSSLVKNTTCGPDRAGGFAMNVPDNLITAANNKSKEDFGGTTTTTSKPTIVICQNNIYDYPDYIRTLSHELIHALDQCRAKTDWSNLRHHACSEIRASNLSGECGYGVELLRGNMKHRGGSIECVMRRAKLSVNSNPNSEGKGEEVVEEVFQKCYADLYPFMRHPGSN</sequence>
<evidence type="ECO:0000256" key="1">
    <source>
        <dbReference type="ARBA" id="ARBA00009915"/>
    </source>
</evidence>
<dbReference type="EC" id="3.4.24.-" evidence="6"/>
<gene>
    <name evidence="7" type="ORF">TrLO_g7732</name>
</gene>
<keyword evidence="5 6" id="KW-0482">Metalloprotease</keyword>
<dbReference type="AlphaFoldDB" id="A0A9W7AW46"/>
<accession>A0A9W7AW46</accession>
<evidence type="ECO:0000256" key="3">
    <source>
        <dbReference type="ARBA" id="ARBA00022723"/>
    </source>
</evidence>
<dbReference type="Pfam" id="PF09768">
    <property type="entry name" value="Peptidase_M76"/>
    <property type="match status" value="1"/>
</dbReference>
<dbReference type="EMBL" id="BRXW01000912">
    <property type="protein sequence ID" value="GMH79034.1"/>
    <property type="molecule type" value="Genomic_DNA"/>
</dbReference>
<keyword evidence="3 6" id="KW-0479">Metal-binding</keyword>
<organism evidence="7 8">
    <name type="scientific">Triparma laevis f. longispina</name>
    <dbReference type="NCBI Taxonomy" id="1714387"/>
    <lineage>
        <taxon>Eukaryota</taxon>
        <taxon>Sar</taxon>
        <taxon>Stramenopiles</taxon>
        <taxon>Ochrophyta</taxon>
        <taxon>Bolidophyceae</taxon>
        <taxon>Parmales</taxon>
        <taxon>Triparmaceae</taxon>
        <taxon>Triparma</taxon>
    </lineage>
</organism>
<dbReference type="GO" id="GO:0046872">
    <property type="term" value="F:metal ion binding"/>
    <property type="evidence" value="ECO:0007669"/>
    <property type="project" value="UniProtKB-KW"/>
</dbReference>
<dbReference type="PANTHER" id="PTHR21711">
    <property type="entry name" value="MITOCHONDRIAL INNER MEMBRANE PROTEASE"/>
    <property type="match status" value="1"/>
</dbReference>
<dbReference type="GO" id="GO:0004222">
    <property type="term" value="F:metalloendopeptidase activity"/>
    <property type="evidence" value="ECO:0007669"/>
    <property type="project" value="InterPro"/>
</dbReference>
<evidence type="ECO:0000256" key="4">
    <source>
        <dbReference type="ARBA" id="ARBA00022801"/>
    </source>
</evidence>
<protein>
    <recommendedName>
        <fullName evidence="6">Mitochondrial inner membrane protease ATP23</fullName>
        <ecNumber evidence="6">3.4.24.-</ecNumber>
    </recommendedName>
</protein>
<reference evidence="8" key="1">
    <citation type="journal article" date="2023" name="Commun. Biol.">
        <title>Genome analysis of Parmales, the sister group of diatoms, reveals the evolutionary specialization of diatoms from phago-mixotrophs to photoautotrophs.</title>
        <authorList>
            <person name="Ban H."/>
            <person name="Sato S."/>
            <person name="Yoshikawa S."/>
            <person name="Yamada K."/>
            <person name="Nakamura Y."/>
            <person name="Ichinomiya M."/>
            <person name="Sato N."/>
            <person name="Blanc-Mathieu R."/>
            <person name="Endo H."/>
            <person name="Kuwata A."/>
            <person name="Ogata H."/>
        </authorList>
    </citation>
    <scope>NUCLEOTIDE SEQUENCE [LARGE SCALE GENOMIC DNA]</scope>
    <source>
        <strain evidence="8">NIES 3700</strain>
    </source>
</reference>
<evidence type="ECO:0000256" key="6">
    <source>
        <dbReference type="RuleBase" id="RU364057"/>
    </source>
</evidence>
<keyword evidence="8" id="KW-1185">Reference proteome</keyword>
<dbReference type="Proteomes" id="UP001165122">
    <property type="component" value="Unassembled WGS sequence"/>
</dbReference>
<evidence type="ECO:0000256" key="2">
    <source>
        <dbReference type="ARBA" id="ARBA00022670"/>
    </source>
</evidence>
<name>A0A9W7AW46_9STRA</name>
<dbReference type="GO" id="GO:0005739">
    <property type="term" value="C:mitochondrion"/>
    <property type="evidence" value="ECO:0007669"/>
    <property type="project" value="GOC"/>
</dbReference>
<evidence type="ECO:0000313" key="7">
    <source>
        <dbReference type="EMBL" id="GMH79034.1"/>
    </source>
</evidence>
<proteinExistence type="inferred from homology"/>
<keyword evidence="2 6" id="KW-0645">Protease</keyword>
<comment type="similarity">
    <text evidence="1 6">Belongs to the peptidase M76 family.</text>
</comment>